<protein>
    <submittedName>
        <fullName evidence="2">tRNA (Adenosine(37)-N6)-threonylcarbamoyltransferase complex dimerization subunit type 1 TsaB</fullName>
    </submittedName>
</protein>
<keyword evidence="2" id="KW-0808">Transferase</keyword>
<dbReference type="SUPFAM" id="SSF53067">
    <property type="entry name" value="Actin-like ATPase domain"/>
    <property type="match status" value="2"/>
</dbReference>
<comment type="caution">
    <text evidence="2">The sequence shown here is derived from an EMBL/GenBank/DDBJ whole genome shotgun (WGS) entry which is preliminary data.</text>
</comment>
<proteinExistence type="predicted"/>
<dbReference type="PANTHER" id="PTHR11735:SF11">
    <property type="entry name" value="TRNA THREONYLCARBAMOYLADENOSINE BIOSYNTHESIS PROTEIN TSAB"/>
    <property type="match status" value="1"/>
</dbReference>
<dbReference type="AlphaFoldDB" id="A0A2M9R8C9"/>
<reference evidence="2 3" key="1">
    <citation type="submission" date="2017-06" db="EMBL/GenBank/DDBJ databases">
        <title>Description of Avrilella dinanensis gen. nov. sp. nov.</title>
        <authorList>
            <person name="Leyer C."/>
            <person name="Sassi M."/>
            <person name="Minet J."/>
            <person name="Kayal S."/>
            <person name="Cattoir V."/>
        </authorList>
    </citation>
    <scope>NUCLEOTIDE SEQUENCE [LARGE SCALE GENOMIC DNA]</scope>
    <source>
        <strain evidence="2 3">UR159</strain>
    </source>
</reference>
<dbReference type="GO" id="GO:0005829">
    <property type="term" value="C:cytosol"/>
    <property type="evidence" value="ECO:0007669"/>
    <property type="project" value="TreeGrafter"/>
</dbReference>
<sequence length="221" mass="24741">MPIILSVETATKQCSVALTEGEKLLACEELAKEQYTHAEKLHEFINQVVTQTGLSFSDLDAVAVSKGPGSYTGLRIGVSAAKGLCYALNIPLLAHSTLEVLAQQINPEDGLIIPMIDARRMEVFTCVFDSNKHYIEMPNAKVIEPNSFSEYKDKIHLVGDGALKCREVLSEPKFVYYPDNIYPSAKDMTALNLKKYQEKSFEDVAYFEPYYLKDFQVNGKK</sequence>
<evidence type="ECO:0000313" key="3">
    <source>
        <dbReference type="Proteomes" id="UP000231960"/>
    </source>
</evidence>
<dbReference type="OrthoDB" id="9784166at2"/>
<dbReference type="InterPro" id="IPR000905">
    <property type="entry name" value="Gcp-like_dom"/>
</dbReference>
<evidence type="ECO:0000313" key="2">
    <source>
        <dbReference type="EMBL" id="PJR05112.1"/>
    </source>
</evidence>
<organism evidence="2 3">
    <name type="scientific">Avrilella dinanensis</name>
    <dbReference type="NCBI Taxonomy" id="2008672"/>
    <lineage>
        <taxon>Bacteria</taxon>
        <taxon>Pseudomonadati</taxon>
        <taxon>Bacteroidota</taxon>
        <taxon>Flavobacteriia</taxon>
        <taxon>Flavobacteriales</taxon>
        <taxon>Flavobacteriaceae</taxon>
        <taxon>Avrilella</taxon>
    </lineage>
</organism>
<dbReference type="GO" id="GO:0016740">
    <property type="term" value="F:transferase activity"/>
    <property type="evidence" value="ECO:0007669"/>
    <property type="project" value="UniProtKB-KW"/>
</dbReference>
<dbReference type="InterPro" id="IPR022496">
    <property type="entry name" value="T6A_TsaB"/>
</dbReference>
<dbReference type="Gene3D" id="3.30.420.40">
    <property type="match status" value="2"/>
</dbReference>
<keyword evidence="3" id="KW-1185">Reference proteome</keyword>
<dbReference type="EMBL" id="NIPO01000001">
    <property type="protein sequence ID" value="PJR05112.1"/>
    <property type="molecule type" value="Genomic_DNA"/>
</dbReference>
<accession>A0A2M9R8C9</accession>
<evidence type="ECO:0000259" key="1">
    <source>
        <dbReference type="Pfam" id="PF00814"/>
    </source>
</evidence>
<dbReference type="InterPro" id="IPR043129">
    <property type="entry name" value="ATPase_NBD"/>
</dbReference>
<dbReference type="PANTHER" id="PTHR11735">
    <property type="entry name" value="TRNA N6-ADENOSINE THREONYLCARBAMOYLTRANSFERASE"/>
    <property type="match status" value="1"/>
</dbReference>
<name>A0A2M9R8C9_9FLAO</name>
<gene>
    <name evidence="2" type="primary">tsaB</name>
    <name evidence="2" type="ORF">CDL10_06500</name>
</gene>
<dbReference type="Proteomes" id="UP000231960">
    <property type="component" value="Unassembled WGS sequence"/>
</dbReference>
<dbReference type="NCBIfam" id="TIGR03725">
    <property type="entry name" value="T6A_YeaZ"/>
    <property type="match status" value="1"/>
</dbReference>
<dbReference type="GO" id="GO:0002949">
    <property type="term" value="P:tRNA threonylcarbamoyladenosine modification"/>
    <property type="evidence" value="ECO:0007669"/>
    <property type="project" value="InterPro"/>
</dbReference>
<dbReference type="CDD" id="cd24032">
    <property type="entry name" value="ASKHA_NBD_TsaB"/>
    <property type="match status" value="1"/>
</dbReference>
<dbReference type="Pfam" id="PF00814">
    <property type="entry name" value="TsaD"/>
    <property type="match status" value="1"/>
</dbReference>
<feature type="domain" description="Gcp-like" evidence="1">
    <location>
        <begin position="36"/>
        <end position="135"/>
    </location>
</feature>